<dbReference type="EMBL" id="AP028913">
    <property type="protein sequence ID" value="BES94568.1"/>
    <property type="molecule type" value="Genomic_DNA"/>
</dbReference>
<dbReference type="Pfam" id="PF00168">
    <property type="entry name" value="C2"/>
    <property type="match status" value="1"/>
</dbReference>
<evidence type="ECO:0000256" key="1">
    <source>
        <dbReference type="SAM" id="MobiDB-lite"/>
    </source>
</evidence>
<dbReference type="PROSITE" id="PS50004">
    <property type="entry name" value="C2"/>
    <property type="match status" value="1"/>
</dbReference>
<sequence>MGSWCSRCCKSCCGDGDEVSVHSHLVDKERVTTVRRISSVGISVVGADGVEREIPRHTSILQSYNGVDVPWTSTPLSIQPGVTKEEVASRIKALPTIAEGTPTPKRKNRGWKKAFSKGDSTSSERKSDDKTKNKTAGDLQLSLFKNVSDQNDVSYSQEEIGARPTQQNDPAWRPLRRPSYCSSPNLFAMKISDKSSQHLMSLAEYSQPEAADTGDNRSSWLQSQSLERVSIEEEEESEASKLAKQYGLRLSLYVENDALSHKEANAVKIEPLKFWPERSYGTVDVIVSINPLQKLLTVTVDGMRGLSGIGPQRQSYPVVFKISLLNDKKSAKTGRKLARTSSPKVNQTFIFFLKDVNSRGFKVSVFNADFLGRHDAIGHALFNLTDATKDMMTYPLKLGRPSTIELCSAVIEVILTMKDTLELTVVRVLRTPQKYAQGRFYVKTSYFSLSKKTKERISPICCLDGDSLTFDHLAKLKIDTSGQKHSYVMLSLKMCNSKFTFRTNDKTIGRVYFGPCFYYEDGSLTPWGKVLLRREEFAGSFQMYL</sequence>
<accession>A0ABN7ARK3</accession>
<evidence type="ECO:0000259" key="2">
    <source>
        <dbReference type="PROSITE" id="PS50004"/>
    </source>
</evidence>
<feature type="region of interest" description="Disordered" evidence="1">
    <location>
        <begin position="96"/>
        <end position="137"/>
    </location>
</feature>
<proteinExistence type="predicted"/>
<dbReference type="InterPro" id="IPR000008">
    <property type="entry name" value="C2_dom"/>
</dbReference>
<organism evidence="3 4">
    <name type="scientific">Nesidiocoris tenuis</name>
    <dbReference type="NCBI Taxonomy" id="355587"/>
    <lineage>
        <taxon>Eukaryota</taxon>
        <taxon>Metazoa</taxon>
        <taxon>Ecdysozoa</taxon>
        <taxon>Arthropoda</taxon>
        <taxon>Hexapoda</taxon>
        <taxon>Insecta</taxon>
        <taxon>Pterygota</taxon>
        <taxon>Neoptera</taxon>
        <taxon>Paraneoptera</taxon>
        <taxon>Hemiptera</taxon>
        <taxon>Heteroptera</taxon>
        <taxon>Panheteroptera</taxon>
        <taxon>Cimicomorpha</taxon>
        <taxon>Miridae</taxon>
        <taxon>Dicyphina</taxon>
        <taxon>Nesidiocoris</taxon>
    </lineage>
</organism>
<dbReference type="Gene3D" id="2.60.40.150">
    <property type="entry name" value="C2 domain"/>
    <property type="match status" value="1"/>
</dbReference>
<keyword evidence="4" id="KW-1185">Reference proteome</keyword>
<protein>
    <recommendedName>
        <fullName evidence="2">C2 domain-containing protein</fullName>
    </recommendedName>
</protein>
<name>A0ABN7ARK3_9HEMI</name>
<evidence type="ECO:0000313" key="4">
    <source>
        <dbReference type="Proteomes" id="UP001307889"/>
    </source>
</evidence>
<dbReference type="Proteomes" id="UP001307889">
    <property type="component" value="Chromosome 5"/>
</dbReference>
<reference evidence="3 4" key="1">
    <citation type="submission" date="2023-09" db="EMBL/GenBank/DDBJ databases">
        <title>Nesidiocoris tenuis whole genome shotgun sequence.</title>
        <authorList>
            <person name="Shibata T."/>
            <person name="Shimoda M."/>
            <person name="Kobayashi T."/>
            <person name="Uehara T."/>
        </authorList>
    </citation>
    <scope>NUCLEOTIDE SEQUENCE [LARGE SCALE GENOMIC DNA]</scope>
    <source>
        <strain evidence="3 4">Japan</strain>
    </source>
</reference>
<gene>
    <name evidence="3" type="ORF">NTJ_07375</name>
</gene>
<feature type="domain" description="C2" evidence="2">
    <location>
        <begin position="275"/>
        <end position="398"/>
    </location>
</feature>
<dbReference type="SUPFAM" id="SSF49562">
    <property type="entry name" value="C2 domain (Calcium/lipid-binding domain, CaLB)"/>
    <property type="match status" value="1"/>
</dbReference>
<dbReference type="PANTHER" id="PTHR10024">
    <property type="entry name" value="SYNAPTOTAGMIN"/>
    <property type="match status" value="1"/>
</dbReference>
<feature type="compositionally biased region" description="Basic residues" evidence="1">
    <location>
        <begin position="104"/>
        <end position="115"/>
    </location>
</feature>
<feature type="region of interest" description="Disordered" evidence="1">
    <location>
        <begin position="152"/>
        <end position="177"/>
    </location>
</feature>
<evidence type="ECO:0000313" key="3">
    <source>
        <dbReference type="EMBL" id="BES94568.1"/>
    </source>
</evidence>
<dbReference type="InterPro" id="IPR035892">
    <property type="entry name" value="C2_domain_sf"/>
</dbReference>
<feature type="compositionally biased region" description="Basic and acidic residues" evidence="1">
    <location>
        <begin position="122"/>
        <end position="132"/>
    </location>
</feature>